<dbReference type="Proteomes" id="UP001642405">
    <property type="component" value="Unassembled WGS sequence"/>
</dbReference>
<keyword evidence="3" id="KW-0813">Transport</keyword>
<keyword evidence="5 8" id="KW-1133">Transmembrane helix</keyword>
<evidence type="ECO:0000256" key="8">
    <source>
        <dbReference type="SAM" id="Phobius"/>
    </source>
</evidence>
<name>A0ABP0BHR1_9PEZI</name>
<organism evidence="9 10">
    <name type="scientific">Sporothrix curviconia</name>
    <dbReference type="NCBI Taxonomy" id="1260050"/>
    <lineage>
        <taxon>Eukaryota</taxon>
        <taxon>Fungi</taxon>
        <taxon>Dikarya</taxon>
        <taxon>Ascomycota</taxon>
        <taxon>Pezizomycotina</taxon>
        <taxon>Sordariomycetes</taxon>
        <taxon>Sordariomycetidae</taxon>
        <taxon>Ophiostomatales</taxon>
        <taxon>Ophiostomataceae</taxon>
        <taxon>Sporothrix</taxon>
    </lineage>
</organism>
<evidence type="ECO:0000313" key="10">
    <source>
        <dbReference type="Proteomes" id="UP001642405"/>
    </source>
</evidence>
<feature type="transmembrane region" description="Helical" evidence="8">
    <location>
        <begin position="220"/>
        <end position="240"/>
    </location>
</feature>
<sequence length="533" mass="57013">MSLPLLSRERRDVTSPGVYRIEVLSVCRPVVLLFGFFLLAYSYGLDNAARNTYETCALSSFKEHSLTSTVGVIQTVIGAAAQPTAAKLADVTSTRSRVLFSYLPALPYIINTWVSGNVASAVLARTSWKWGIGMWALITPVASLPLIANLLVVSRRARKMGLLTEAETAAPARVNRGVARLAYDLFWLLDVVGIVLVIAVLGLILVPFTLAGGIHEQWSQAHIIAPVMVGVTCIPVFVLWERWAPHPLLPFALLRDRSVWAPIGIAIFLDFSYVMPADYLFTVLRVAFDFSVTASTRITTLYSFASILTGPFVGFAVFAIAGTVLYLVAFGLLIRYRGSILGHGRAGMIGAQVLLGIAGGIFPYAAQASMQINVRHEHLASVTGVEKAAGWLGSALGDTVSGALWTQLLPGLLEADLASVNATLAPVAYADPLYEIVPIYPLGTPERSGVIHAYQYIQRILVITGLCLCVPLIVFSLVLRSQKLTDDQTLVQDDGAVQAAHKEIELADQDADTVAAAAGARPEAAAAAAAAEA</sequence>
<feature type="transmembrane region" description="Helical" evidence="8">
    <location>
        <begin position="185"/>
        <end position="208"/>
    </location>
</feature>
<evidence type="ECO:0000256" key="1">
    <source>
        <dbReference type="ARBA" id="ARBA00004127"/>
    </source>
</evidence>
<comment type="caution">
    <text evidence="9">The sequence shown here is derived from an EMBL/GenBank/DDBJ whole genome shotgun (WGS) entry which is preliminary data.</text>
</comment>
<dbReference type="PANTHER" id="PTHR23501">
    <property type="entry name" value="MAJOR FACILITATOR SUPERFAMILY"/>
    <property type="match status" value="1"/>
</dbReference>
<keyword evidence="6" id="KW-0406">Ion transport</keyword>
<feature type="transmembrane region" description="Helical" evidence="8">
    <location>
        <begin position="301"/>
        <end position="334"/>
    </location>
</feature>
<proteinExistence type="inferred from homology"/>
<gene>
    <name evidence="9" type="primary">SIT1_1</name>
    <name evidence="9" type="ORF">SCUCBS95973_003695</name>
</gene>
<feature type="transmembrane region" description="Helical" evidence="8">
    <location>
        <begin position="132"/>
        <end position="153"/>
    </location>
</feature>
<comment type="subcellular location">
    <subcellularLocation>
        <location evidence="1">Endomembrane system</location>
        <topology evidence="1">Multi-pass membrane protein</topology>
    </subcellularLocation>
</comment>
<dbReference type="EMBL" id="CAWUHB010000016">
    <property type="protein sequence ID" value="CAK7219056.1"/>
    <property type="molecule type" value="Genomic_DNA"/>
</dbReference>
<keyword evidence="4 8" id="KW-0812">Transmembrane</keyword>
<keyword evidence="7 8" id="KW-0472">Membrane</keyword>
<feature type="transmembrane region" description="Helical" evidence="8">
    <location>
        <begin position="346"/>
        <end position="366"/>
    </location>
</feature>
<evidence type="ECO:0000256" key="4">
    <source>
        <dbReference type="ARBA" id="ARBA00022692"/>
    </source>
</evidence>
<keyword evidence="10" id="KW-1185">Reference proteome</keyword>
<dbReference type="SUPFAM" id="SSF103473">
    <property type="entry name" value="MFS general substrate transporter"/>
    <property type="match status" value="1"/>
</dbReference>
<dbReference type="PANTHER" id="PTHR23501:SF92">
    <property type="entry name" value="GLUTATHIONE EXCHANGER 1-RELATED"/>
    <property type="match status" value="1"/>
</dbReference>
<evidence type="ECO:0000256" key="6">
    <source>
        <dbReference type="ARBA" id="ARBA00023065"/>
    </source>
</evidence>
<dbReference type="InterPro" id="IPR036259">
    <property type="entry name" value="MFS_trans_sf"/>
</dbReference>
<evidence type="ECO:0000256" key="5">
    <source>
        <dbReference type="ARBA" id="ARBA00022989"/>
    </source>
</evidence>
<feature type="transmembrane region" description="Helical" evidence="8">
    <location>
        <begin position="21"/>
        <end position="43"/>
    </location>
</feature>
<reference evidence="9 10" key="1">
    <citation type="submission" date="2024-01" db="EMBL/GenBank/DDBJ databases">
        <authorList>
            <person name="Allen C."/>
            <person name="Tagirdzhanova G."/>
        </authorList>
    </citation>
    <scope>NUCLEOTIDE SEQUENCE [LARGE SCALE GENOMIC DNA]</scope>
</reference>
<comment type="similarity">
    <text evidence="2">Belongs to the major facilitator superfamily.</text>
</comment>
<accession>A0ABP0BHR1</accession>
<feature type="transmembrane region" description="Helical" evidence="8">
    <location>
        <begin position="456"/>
        <end position="479"/>
    </location>
</feature>
<evidence type="ECO:0000313" key="9">
    <source>
        <dbReference type="EMBL" id="CAK7219056.1"/>
    </source>
</evidence>
<evidence type="ECO:0000256" key="2">
    <source>
        <dbReference type="ARBA" id="ARBA00008335"/>
    </source>
</evidence>
<protein>
    <submittedName>
        <fullName evidence="9">Ferrioxamine B transporter</fullName>
    </submittedName>
</protein>
<evidence type="ECO:0000256" key="7">
    <source>
        <dbReference type="ARBA" id="ARBA00023136"/>
    </source>
</evidence>
<evidence type="ECO:0000256" key="3">
    <source>
        <dbReference type="ARBA" id="ARBA00022448"/>
    </source>
</evidence>
<dbReference type="Gene3D" id="1.20.1250.20">
    <property type="entry name" value="MFS general substrate transporter like domains"/>
    <property type="match status" value="1"/>
</dbReference>
<feature type="transmembrane region" description="Helical" evidence="8">
    <location>
        <begin position="260"/>
        <end position="281"/>
    </location>
</feature>